<gene>
    <name evidence="3" type="ORF">PPRIM_AZ9-3.1.T0100053</name>
</gene>
<dbReference type="InterPro" id="IPR009038">
    <property type="entry name" value="GOLD_dom"/>
</dbReference>
<accession>A0A8S1JYQ1</accession>
<comment type="caution">
    <text evidence="3">The sequence shown here is derived from an EMBL/GenBank/DDBJ whole genome shotgun (WGS) entry which is preliminary data.</text>
</comment>
<dbReference type="EMBL" id="CAJJDM010000007">
    <property type="protein sequence ID" value="CAD8045840.1"/>
    <property type="molecule type" value="Genomic_DNA"/>
</dbReference>
<keyword evidence="1" id="KW-0812">Transmembrane</keyword>
<dbReference type="OMA" id="QICFQDY"/>
<dbReference type="Proteomes" id="UP000688137">
    <property type="component" value="Unassembled WGS sequence"/>
</dbReference>
<feature type="transmembrane region" description="Helical" evidence="1">
    <location>
        <begin position="164"/>
        <end position="185"/>
    </location>
</feature>
<sequence length="195" mass="22993">MILLLLFDLVQCLQFGYEVDKGQQICFQDYFSQDDVFDLRIRANSSNYAIKLEEAVSKRYAILYERSGSWEHNYQHQSNHKVSHMRYCLTNLEDENILFNITYKTGSELANMQKVAKISDLNQMGDHMNNLNGLLDDIKRERSFLITKYDFMYQMQRSISKKQIIFSLLCLGLSFIITAITLNFIKRILKQKKSQ</sequence>
<organism evidence="3 4">
    <name type="scientific">Paramecium primaurelia</name>
    <dbReference type="NCBI Taxonomy" id="5886"/>
    <lineage>
        <taxon>Eukaryota</taxon>
        <taxon>Sar</taxon>
        <taxon>Alveolata</taxon>
        <taxon>Ciliophora</taxon>
        <taxon>Intramacronucleata</taxon>
        <taxon>Oligohymenophorea</taxon>
        <taxon>Peniculida</taxon>
        <taxon>Parameciidae</taxon>
        <taxon>Paramecium</taxon>
    </lineage>
</organism>
<keyword evidence="1" id="KW-0472">Membrane</keyword>
<name>A0A8S1JYQ1_PARPR</name>
<dbReference type="Pfam" id="PF01105">
    <property type="entry name" value="EMP24_GP25L"/>
    <property type="match status" value="1"/>
</dbReference>
<evidence type="ECO:0000256" key="1">
    <source>
        <dbReference type="SAM" id="Phobius"/>
    </source>
</evidence>
<evidence type="ECO:0000259" key="2">
    <source>
        <dbReference type="SMART" id="SM01190"/>
    </source>
</evidence>
<protein>
    <recommendedName>
        <fullName evidence="2">GOLD domain-containing protein</fullName>
    </recommendedName>
</protein>
<dbReference type="AlphaFoldDB" id="A0A8S1JYQ1"/>
<proteinExistence type="predicted"/>
<evidence type="ECO:0000313" key="3">
    <source>
        <dbReference type="EMBL" id="CAD8045840.1"/>
    </source>
</evidence>
<keyword evidence="1" id="KW-1133">Transmembrane helix</keyword>
<dbReference type="SMART" id="SM01190">
    <property type="entry name" value="EMP24_GP25L"/>
    <property type="match status" value="1"/>
</dbReference>
<evidence type="ECO:0000313" key="4">
    <source>
        <dbReference type="Proteomes" id="UP000688137"/>
    </source>
</evidence>
<reference evidence="3" key="1">
    <citation type="submission" date="2021-01" db="EMBL/GenBank/DDBJ databases">
        <authorList>
            <consortium name="Genoscope - CEA"/>
            <person name="William W."/>
        </authorList>
    </citation>
    <scope>NUCLEOTIDE SEQUENCE</scope>
</reference>
<keyword evidence="4" id="KW-1185">Reference proteome</keyword>
<feature type="domain" description="GOLD" evidence="2">
    <location>
        <begin position="14"/>
        <end position="190"/>
    </location>
</feature>